<sequence>MTQRPLHRFMLGVLLFFPLTFFIWYLTATYHLAPITLITGKLVDWQFADALMWLRLDGHTLVLASNFGHDASGVVTSPPSGEDVLGFHLNPLIYSYSLPLLAALMLATPGNNKWGNLLWGIILILPTEIFSMYFSVLKTLTFDVGEAFQRQQHLSQTSADLIALGYQTGTLLLPMIAPLIIWVALNKRFLTSLAPQLEGAFARQD</sequence>
<keyword evidence="1" id="KW-0812">Transmembrane</keyword>
<keyword evidence="1" id="KW-0472">Membrane</keyword>
<dbReference type="EMBL" id="JH651384">
    <property type="protein sequence ID" value="EIJ33746.1"/>
    <property type="molecule type" value="Genomic_DNA"/>
</dbReference>
<dbReference type="InterPro" id="IPR049823">
    <property type="entry name" value="XrtH_assoc"/>
</dbReference>
<evidence type="ECO:0000313" key="3">
    <source>
        <dbReference type="Proteomes" id="UP000005317"/>
    </source>
</evidence>
<evidence type="ECO:0000256" key="1">
    <source>
        <dbReference type="SAM" id="Phobius"/>
    </source>
</evidence>
<keyword evidence="1" id="KW-1133">Transmembrane helix</keyword>
<feature type="transmembrane region" description="Helical" evidence="1">
    <location>
        <begin position="93"/>
        <end position="110"/>
    </location>
</feature>
<reference evidence="3" key="1">
    <citation type="journal article" date="2011" name="Stand. Genomic Sci.">
        <title>Genome sequence of the filamentous, gliding Thiothrix nivea neotype strain (JP2(T)).</title>
        <authorList>
            <person name="Lapidus A."/>
            <person name="Nolan M."/>
            <person name="Lucas S."/>
            <person name="Glavina Del Rio T."/>
            <person name="Tice H."/>
            <person name="Cheng J.F."/>
            <person name="Tapia R."/>
            <person name="Han C."/>
            <person name="Goodwin L."/>
            <person name="Pitluck S."/>
            <person name="Liolios K."/>
            <person name="Pagani I."/>
            <person name="Ivanova N."/>
            <person name="Huntemann M."/>
            <person name="Mavromatis K."/>
            <person name="Mikhailova N."/>
            <person name="Pati A."/>
            <person name="Chen A."/>
            <person name="Palaniappan K."/>
            <person name="Land M."/>
            <person name="Brambilla E.M."/>
            <person name="Rohde M."/>
            <person name="Abt B."/>
            <person name="Verbarg S."/>
            <person name="Goker M."/>
            <person name="Bristow J."/>
            <person name="Eisen J.A."/>
            <person name="Markowitz V."/>
            <person name="Hugenholtz P."/>
            <person name="Kyrpides N.C."/>
            <person name="Klenk H.P."/>
            <person name="Woyke T."/>
        </authorList>
    </citation>
    <scope>NUCLEOTIDE SEQUENCE [LARGE SCALE GENOMIC DNA]</scope>
    <source>
        <strain evidence="3">ATCC 35100 / DSM 5205 / JP2</strain>
    </source>
</reference>
<dbReference type="AlphaFoldDB" id="A0A656HE54"/>
<protein>
    <submittedName>
        <fullName evidence="2">Uncharacterized protein</fullName>
    </submittedName>
</protein>
<feature type="transmembrane region" description="Helical" evidence="1">
    <location>
        <begin position="164"/>
        <end position="185"/>
    </location>
</feature>
<feature type="transmembrane region" description="Helical" evidence="1">
    <location>
        <begin position="9"/>
        <end position="27"/>
    </location>
</feature>
<dbReference type="RefSeq" id="WP_002707695.1">
    <property type="nucleotide sequence ID" value="NZ_JH651384.1"/>
</dbReference>
<organism evidence="2 3">
    <name type="scientific">Thiothrix nivea (strain ATCC 35100 / DSM 5205 / JP2)</name>
    <dbReference type="NCBI Taxonomy" id="870187"/>
    <lineage>
        <taxon>Bacteria</taxon>
        <taxon>Pseudomonadati</taxon>
        <taxon>Pseudomonadota</taxon>
        <taxon>Gammaproteobacteria</taxon>
        <taxon>Thiotrichales</taxon>
        <taxon>Thiotrichaceae</taxon>
        <taxon>Thiothrix</taxon>
    </lineage>
</organism>
<feature type="transmembrane region" description="Helical" evidence="1">
    <location>
        <begin position="117"/>
        <end position="136"/>
    </location>
</feature>
<dbReference type="Proteomes" id="UP000005317">
    <property type="component" value="Unassembled WGS sequence"/>
</dbReference>
<accession>A0A656HE54</accession>
<name>A0A656HE54_THINJ</name>
<gene>
    <name evidence="2" type="ORF">Thini_1126</name>
</gene>
<keyword evidence="3" id="KW-1185">Reference proteome</keyword>
<dbReference type="OrthoDB" id="6197083at2"/>
<dbReference type="NCBIfam" id="NF041730">
    <property type="entry name" value="XrtH_assoc"/>
    <property type="match status" value="1"/>
</dbReference>
<evidence type="ECO:0000313" key="2">
    <source>
        <dbReference type="EMBL" id="EIJ33746.1"/>
    </source>
</evidence>
<proteinExistence type="predicted"/>